<protein>
    <submittedName>
        <fullName evidence="1">Uncharacterized protein</fullName>
    </submittedName>
</protein>
<sequence length="295" mass="32941">MLKKNTWMSLLCALFILVSLLGPTMAVEENITLSEENDSATATINEFEFVSNLSKQSEKSLKISGFSDDDIKIIKNYDNEFKKHIKLINETYSDDELIGFGYTKNEVELIRNFDSSAKTSADLAANMTVKFTILEPLKYNSSKNETTIKVKYEYQWTRLPVWAFTDSFALGWNDINLGPNTSIHTYGYSPVTINYYKGSTLTKSVSGSSSVDGFYGTKYQFPMQISSAPQSHAMNGIGTVSLKRQGDVSDVRFHIYYVHSKAVLTYSFTIGALGISFSTGGNGVDSNGWEFRVSK</sequence>
<name>A0AA96V746_9EURY</name>
<dbReference type="AlphaFoldDB" id="A0AA96V746"/>
<accession>A0AA96V746</accession>
<evidence type="ECO:0000313" key="1">
    <source>
        <dbReference type="EMBL" id="WNY27779.1"/>
    </source>
</evidence>
<organism evidence="1 2">
    <name type="scientific">Methanolapillus ohkumae</name>
    <dbReference type="NCBI Taxonomy" id="3028298"/>
    <lineage>
        <taxon>Archaea</taxon>
        <taxon>Methanobacteriati</taxon>
        <taxon>Methanobacteriota</taxon>
        <taxon>Stenosarchaea group</taxon>
        <taxon>Methanomicrobia</taxon>
        <taxon>Methanosarcinales</taxon>
        <taxon>Methanosarcinaceae</taxon>
        <taxon>Methanolapillus</taxon>
    </lineage>
</organism>
<keyword evidence="2" id="KW-1185">Reference proteome</keyword>
<dbReference type="RefSeq" id="WP_338097737.1">
    <property type="nucleotide sequence ID" value="NZ_CP131061.1"/>
</dbReference>
<reference evidence="1 2" key="1">
    <citation type="submission" date="2023-07" db="EMBL/GenBank/DDBJ databases">
        <title>Closed genome sequence of Methanosarcinaceae archaeon Am2.</title>
        <authorList>
            <person name="Poehlein A."/>
            <person name="Protasov E."/>
            <person name="Platt K."/>
            <person name="Reeh H."/>
            <person name="Daniel R."/>
            <person name="Brune A."/>
        </authorList>
    </citation>
    <scope>NUCLEOTIDE SEQUENCE [LARGE SCALE GENOMIC DNA]</scope>
    <source>
        <strain evidence="1 2">Am2</strain>
    </source>
</reference>
<dbReference type="GeneID" id="89229017"/>
<proteinExistence type="predicted"/>
<gene>
    <name evidence="1" type="ORF">MsAm2_15910</name>
</gene>
<dbReference type="Proteomes" id="UP001304970">
    <property type="component" value="Chromosome"/>
</dbReference>
<evidence type="ECO:0000313" key="2">
    <source>
        <dbReference type="Proteomes" id="UP001304970"/>
    </source>
</evidence>
<dbReference type="EMBL" id="CP131061">
    <property type="protein sequence ID" value="WNY27779.1"/>
    <property type="molecule type" value="Genomic_DNA"/>
</dbReference>